<evidence type="ECO:0000313" key="1">
    <source>
        <dbReference type="EMBL" id="KAJ8676921.1"/>
    </source>
</evidence>
<gene>
    <name evidence="1" type="ORF">QAD02_012708</name>
</gene>
<sequence length="139" mass="15575">MPPISRQGRRGDVATIQELPVQSSRAQRRLRQEEHATLREVHDTRTLPAPTHDGASAARHVIAAAQPSTLQASSSALRATSRPQNVSKGDRPPLQLLQLPINNRCNMNIYLTTEMLYFLNKIFLMVLIILVMNLNLMTI</sequence>
<keyword evidence="2" id="KW-1185">Reference proteome</keyword>
<evidence type="ECO:0000313" key="2">
    <source>
        <dbReference type="Proteomes" id="UP001239111"/>
    </source>
</evidence>
<organism evidence="1 2">
    <name type="scientific">Eretmocerus hayati</name>
    <dbReference type="NCBI Taxonomy" id="131215"/>
    <lineage>
        <taxon>Eukaryota</taxon>
        <taxon>Metazoa</taxon>
        <taxon>Ecdysozoa</taxon>
        <taxon>Arthropoda</taxon>
        <taxon>Hexapoda</taxon>
        <taxon>Insecta</taxon>
        <taxon>Pterygota</taxon>
        <taxon>Neoptera</taxon>
        <taxon>Endopterygota</taxon>
        <taxon>Hymenoptera</taxon>
        <taxon>Apocrita</taxon>
        <taxon>Proctotrupomorpha</taxon>
        <taxon>Chalcidoidea</taxon>
        <taxon>Aphelinidae</taxon>
        <taxon>Aphelininae</taxon>
        <taxon>Eretmocerus</taxon>
    </lineage>
</organism>
<protein>
    <submittedName>
        <fullName evidence="1">Uncharacterized protein</fullName>
    </submittedName>
</protein>
<accession>A0ACC2P1I0</accession>
<name>A0ACC2P1I0_9HYME</name>
<dbReference type="Proteomes" id="UP001239111">
    <property type="component" value="Chromosome 2"/>
</dbReference>
<comment type="caution">
    <text evidence="1">The sequence shown here is derived from an EMBL/GenBank/DDBJ whole genome shotgun (WGS) entry which is preliminary data.</text>
</comment>
<proteinExistence type="predicted"/>
<dbReference type="EMBL" id="CM056742">
    <property type="protein sequence ID" value="KAJ8676921.1"/>
    <property type="molecule type" value="Genomic_DNA"/>
</dbReference>
<reference evidence="1" key="1">
    <citation type="submission" date="2023-04" db="EMBL/GenBank/DDBJ databases">
        <title>A chromosome-level genome assembly of the parasitoid wasp Eretmocerus hayati.</title>
        <authorList>
            <person name="Zhong Y."/>
            <person name="Liu S."/>
            <person name="Liu Y."/>
        </authorList>
    </citation>
    <scope>NUCLEOTIDE SEQUENCE</scope>
    <source>
        <strain evidence="1">ZJU_SS_LIU_2023</strain>
    </source>
</reference>